<evidence type="ECO:0000256" key="4">
    <source>
        <dbReference type="ARBA" id="ARBA00022438"/>
    </source>
</evidence>
<keyword evidence="5 10" id="KW-0963">Cytoplasm</keyword>
<evidence type="ECO:0000256" key="8">
    <source>
        <dbReference type="ARBA" id="ARBA00047591"/>
    </source>
</evidence>
<evidence type="ECO:0000256" key="1">
    <source>
        <dbReference type="ARBA" id="ARBA00001585"/>
    </source>
</evidence>
<comment type="similarity">
    <text evidence="3 10 12">Belongs to the peptidase S33 family.</text>
</comment>
<keyword evidence="6 10" id="KW-0645">Protease</keyword>
<dbReference type="PRINTS" id="PR00793">
    <property type="entry name" value="PROAMNOPTASE"/>
</dbReference>
<dbReference type="GO" id="GO:0005737">
    <property type="term" value="C:cytoplasm"/>
    <property type="evidence" value="ECO:0007669"/>
    <property type="project" value="UniProtKB-SubCell"/>
</dbReference>
<dbReference type="InterPro" id="IPR000073">
    <property type="entry name" value="AB_hydrolase_1"/>
</dbReference>
<keyword evidence="15" id="KW-1185">Reference proteome</keyword>
<evidence type="ECO:0000256" key="3">
    <source>
        <dbReference type="ARBA" id="ARBA00010088"/>
    </source>
</evidence>
<evidence type="ECO:0000256" key="5">
    <source>
        <dbReference type="ARBA" id="ARBA00022490"/>
    </source>
</evidence>
<evidence type="ECO:0000256" key="2">
    <source>
        <dbReference type="ARBA" id="ARBA00004496"/>
    </source>
</evidence>
<evidence type="ECO:0000256" key="12">
    <source>
        <dbReference type="RuleBase" id="RU003421"/>
    </source>
</evidence>
<dbReference type="PANTHER" id="PTHR43722">
    <property type="entry name" value="PROLINE IMINOPEPTIDASE"/>
    <property type="match status" value="1"/>
</dbReference>
<dbReference type="Gene3D" id="3.40.50.1820">
    <property type="entry name" value="alpha/beta hydrolase"/>
    <property type="match status" value="1"/>
</dbReference>
<dbReference type="Pfam" id="PF00561">
    <property type="entry name" value="Abhydrolase_1"/>
    <property type="match status" value="1"/>
</dbReference>
<evidence type="ECO:0000259" key="13">
    <source>
        <dbReference type="Pfam" id="PF00561"/>
    </source>
</evidence>
<organism evidence="14 15">
    <name type="scientific">Malassezia cuniculi</name>
    <dbReference type="NCBI Taxonomy" id="948313"/>
    <lineage>
        <taxon>Eukaryota</taxon>
        <taxon>Fungi</taxon>
        <taxon>Dikarya</taxon>
        <taxon>Basidiomycota</taxon>
        <taxon>Ustilaginomycotina</taxon>
        <taxon>Malasseziomycetes</taxon>
        <taxon>Malasseziales</taxon>
        <taxon>Malasseziaceae</taxon>
        <taxon>Malassezia</taxon>
    </lineage>
</organism>
<keyword evidence="7 10" id="KW-0378">Hydrolase</keyword>
<dbReference type="EMBL" id="CP119878">
    <property type="protein sequence ID" value="WFD34299.1"/>
    <property type="molecule type" value="Genomic_DNA"/>
</dbReference>
<protein>
    <recommendedName>
        <fullName evidence="10 12">Proline iminopeptidase</fullName>
        <shortName evidence="10">PIP</shortName>
        <ecNumber evidence="10 12">3.4.11.5</ecNumber>
    </recommendedName>
    <alternativeName>
        <fullName evidence="10">Prolyl aminopeptidase</fullName>
    </alternativeName>
</protein>
<comment type="catalytic activity">
    <reaction evidence="1 10 12">
        <text>Release of N-terminal proline from a peptide.</text>
        <dbReference type="EC" id="3.4.11.5"/>
    </reaction>
</comment>
<dbReference type="GO" id="GO:0004177">
    <property type="term" value="F:aminopeptidase activity"/>
    <property type="evidence" value="ECO:0007669"/>
    <property type="project" value="UniProtKB-UniRule"/>
</dbReference>
<gene>
    <name evidence="14" type="ORF">MCUN1_001138</name>
</gene>
<evidence type="ECO:0000313" key="15">
    <source>
        <dbReference type="Proteomes" id="UP001219933"/>
    </source>
</evidence>
<accession>A0AAF0ESJ2</accession>
<evidence type="ECO:0000256" key="7">
    <source>
        <dbReference type="ARBA" id="ARBA00022801"/>
    </source>
</evidence>
<comment type="catalytic activity">
    <reaction evidence="9">
        <text>a monoacylglycerol + H2O = glycerol + a fatty acid + H(+)</text>
        <dbReference type="Rhea" id="RHEA:15245"/>
        <dbReference type="ChEBI" id="CHEBI:15377"/>
        <dbReference type="ChEBI" id="CHEBI:15378"/>
        <dbReference type="ChEBI" id="CHEBI:17408"/>
        <dbReference type="ChEBI" id="CHEBI:17754"/>
        <dbReference type="ChEBI" id="CHEBI:28868"/>
    </reaction>
</comment>
<feature type="active site" description="Nucleophile" evidence="11">
    <location>
        <position position="154"/>
    </location>
</feature>
<dbReference type="Proteomes" id="UP001219933">
    <property type="component" value="Chromosome 2"/>
</dbReference>
<feature type="active site" evidence="11">
    <location>
        <position position="313"/>
    </location>
</feature>
<name>A0AAF0ESJ2_9BASI</name>
<dbReference type="PIRSF" id="PIRSF006431">
    <property type="entry name" value="Pept_S33"/>
    <property type="match status" value="1"/>
</dbReference>
<feature type="active site" description="Proton donor" evidence="11">
    <location>
        <position position="341"/>
    </location>
</feature>
<dbReference type="NCBIfam" id="TIGR01249">
    <property type="entry name" value="pro_imino_pep_1"/>
    <property type="match status" value="1"/>
</dbReference>
<comment type="subcellular location">
    <subcellularLocation>
        <location evidence="2 10">Cytoplasm</location>
    </subcellularLocation>
</comment>
<keyword evidence="4 10" id="KW-0031">Aminopeptidase</keyword>
<sequence length="363" mass="40447">MPVSSALETGIDYSAESHTLGAPEGLRTAYPPIEPYDSGYVRMDAGAAVRVDEAAAEAATPGTGQHFIWFELSGNPDGYPVVFLHGGPGGGIGAGDRQWFDPEHYKILTFSQRGSGKSRPHADLTDNTTWHLIADIERLRTLFNIERWHVFGGSWGSTLSLAYAQLHPAHVSALILRGIFTLRRSELQFFYGSDGGASHLFPEQHERYVSFIPEEERGDMIRAYYSRLTGPDEEIRLEAADRWSTWENATCRLYVDADSIARGDDPQWALAFARIESHYFVNHGFFPDGSLLTPDNIDKIRNIPTTIVQGRYDIVCPCTTAYALHKVWPEARFIIVPDAGHSAKEPGITHHLIEATDAYRTVQ</sequence>
<evidence type="ECO:0000313" key="14">
    <source>
        <dbReference type="EMBL" id="WFD34299.1"/>
    </source>
</evidence>
<dbReference type="InterPro" id="IPR029058">
    <property type="entry name" value="AB_hydrolase_fold"/>
</dbReference>
<proteinExistence type="inferred from homology"/>
<dbReference type="GO" id="GO:0006508">
    <property type="term" value="P:proteolysis"/>
    <property type="evidence" value="ECO:0007669"/>
    <property type="project" value="UniProtKB-KW"/>
</dbReference>
<dbReference type="PANTHER" id="PTHR43722:SF1">
    <property type="entry name" value="PROLINE IMINOPEPTIDASE"/>
    <property type="match status" value="1"/>
</dbReference>
<reference evidence="14" key="1">
    <citation type="submission" date="2023-03" db="EMBL/GenBank/DDBJ databases">
        <title>Mating type loci evolution in Malassezia.</title>
        <authorList>
            <person name="Coelho M.A."/>
        </authorList>
    </citation>
    <scope>NUCLEOTIDE SEQUENCE</scope>
    <source>
        <strain evidence="14">CBS 11721</strain>
    </source>
</reference>
<dbReference type="SUPFAM" id="SSF53474">
    <property type="entry name" value="alpha/beta-Hydrolases"/>
    <property type="match status" value="1"/>
</dbReference>
<dbReference type="InterPro" id="IPR005944">
    <property type="entry name" value="Pro_iminopeptidase"/>
</dbReference>
<evidence type="ECO:0000256" key="11">
    <source>
        <dbReference type="PIRSR" id="PIRSR006431-1"/>
    </source>
</evidence>
<evidence type="ECO:0000256" key="10">
    <source>
        <dbReference type="PIRNR" id="PIRNR006431"/>
    </source>
</evidence>
<dbReference type="AlphaFoldDB" id="A0AAF0ESJ2"/>
<evidence type="ECO:0000256" key="6">
    <source>
        <dbReference type="ARBA" id="ARBA00022670"/>
    </source>
</evidence>
<evidence type="ECO:0000256" key="9">
    <source>
        <dbReference type="ARBA" id="ARBA00048461"/>
    </source>
</evidence>
<feature type="domain" description="AB hydrolase-1" evidence="13">
    <location>
        <begin position="79"/>
        <end position="343"/>
    </location>
</feature>
<comment type="catalytic activity">
    <reaction evidence="8">
        <text>a diacylglycerol + H2O = a monoacylglycerol + a fatty acid + H(+)</text>
        <dbReference type="Rhea" id="RHEA:32731"/>
        <dbReference type="ChEBI" id="CHEBI:15377"/>
        <dbReference type="ChEBI" id="CHEBI:15378"/>
        <dbReference type="ChEBI" id="CHEBI:17408"/>
        <dbReference type="ChEBI" id="CHEBI:18035"/>
        <dbReference type="ChEBI" id="CHEBI:28868"/>
    </reaction>
</comment>
<dbReference type="EC" id="3.4.11.5" evidence="10 12"/>
<dbReference type="InterPro" id="IPR002410">
    <property type="entry name" value="Peptidase_S33"/>
</dbReference>